<comment type="caution">
    <text evidence="5">The sequence shown here is derived from an EMBL/GenBank/DDBJ whole genome shotgun (WGS) entry which is preliminary data.</text>
</comment>
<reference evidence="5" key="1">
    <citation type="submission" date="2021-03" db="EMBL/GenBank/DDBJ databases">
        <title>Chromosome level genome of the anhydrobiotic midge Polypedilum vanderplanki.</title>
        <authorList>
            <person name="Yoshida Y."/>
            <person name="Kikawada T."/>
            <person name="Gusev O."/>
        </authorList>
    </citation>
    <scope>NUCLEOTIDE SEQUENCE</scope>
    <source>
        <strain evidence="5">NIAS01</strain>
        <tissue evidence="5">Whole body or cell culture</tissue>
    </source>
</reference>
<dbReference type="SUPFAM" id="SSF54928">
    <property type="entry name" value="RNA-binding domain, RBD"/>
    <property type="match status" value="3"/>
</dbReference>
<evidence type="ECO:0000256" key="2">
    <source>
        <dbReference type="PROSITE-ProRule" id="PRU00176"/>
    </source>
</evidence>
<organism evidence="5 6">
    <name type="scientific">Polypedilum vanderplanki</name>
    <name type="common">Sleeping chironomid midge</name>
    <dbReference type="NCBI Taxonomy" id="319348"/>
    <lineage>
        <taxon>Eukaryota</taxon>
        <taxon>Metazoa</taxon>
        <taxon>Ecdysozoa</taxon>
        <taxon>Arthropoda</taxon>
        <taxon>Hexapoda</taxon>
        <taxon>Insecta</taxon>
        <taxon>Pterygota</taxon>
        <taxon>Neoptera</taxon>
        <taxon>Endopterygota</taxon>
        <taxon>Diptera</taxon>
        <taxon>Nematocera</taxon>
        <taxon>Chironomoidea</taxon>
        <taxon>Chironomidae</taxon>
        <taxon>Chironominae</taxon>
        <taxon>Polypedilum</taxon>
        <taxon>Polypedilum</taxon>
    </lineage>
</organism>
<accession>A0A9J6CI59</accession>
<feature type="domain" description="RRM" evidence="4">
    <location>
        <begin position="19"/>
        <end position="98"/>
    </location>
</feature>
<dbReference type="SMART" id="SM00360">
    <property type="entry name" value="RRM"/>
    <property type="match status" value="3"/>
</dbReference>
<gene>
    <name evidence="5" type="ORF">PVAND_011052</name>
</gene>
<dbReference type="PANTHER" id="PTHR48027">
    <property type="entry name" value="HETEROGENEOUS NUCLEAR RIBONUCLEOPROTEIN 87F-RELATED"/>
    <property type="match status" value="1"/>
</dbReference>
<keyword evidence="1 2" id="KW-0694">RNA-binding</keyword>
<sequence>MSKRRLKPTSDDNDDPPMSRLFVVCSKTNTEDDFQNAFGGFGEIEDIRILKERDGASKGVAFIKFAKTSEAATACEAMNGKIIGNNTTRPIKVLIAASRQMGSASAKSREDEKAQRLFIITPKGFTEENLYEEFSKYGEIDDVSVIRDRQTREGKGFAYIKYKKFSSAALAFENCDEKYKAVFAEPKPFRSSTSSLDNSGGGGSSSNSYIDDRKGYNYSSNIVPEAMGSNSDCALHVICSPMITHDQLWRLFDIVPNMDYCKMNSESDFSSSATVVYRTPNAAMHAKLKLHGFEYPIGERLIVKLSSEMRSLSNVEGPVQNLFSNSNGNSTNFCSVNLPPPQPLAPSQSNCAQRCFIVCTPHALPVHVLKKVFCRFGNLIDVYLLNNRNCGYVKFASTESARQAMKILHGAEIYGVRLKVLEAEEKAIEPRKRSKLDE</sequence>
<feature type="region of interest" description="Disordered" evidence="3">
    <location>
        <begin position="189"/>
        <end position="208"/>
    </location>
</feature>
<dbReference type="Pfam" id="PF00076">
    <property type="entry name" value="RRM_1"/>
    <property type="match status" value="3"/>
</dbReference>
<evidence type="ECO:0000256" key="1">
    <source>
        <dbReference type="ARBA" id="ARBA00022884"/>
    </source>
</evidence>
<protein>
    <recommendedName>
        <fullName evidence="4">RRM domain-containing protein</fullName>
    </recommendedName>
</protein>
<feature type="domain" description="RRM" evidence="4">
    <location>
        <begin position="353"/>
        <end position="425"/>
    </location>
</feature>
<evidence type="ECO:0000256" key="3">
    <source>
        <dbReference type="SAM" id="MobiDB-lite"/>
    </source>
</evidence>
<dbReference type="InterPro" id="IPR052462">
    <property type="entry name" value="SLIRP/GR-RBP-like"/>
</dbReference>
<dbReference type="InterPro" id="IPR035979">
    <property type="entry name" value="RBD_domain_sf"/>
</dbReference>
<dbReference type="InterPro" id="IPR000504">
    <property type="entry name" value="RRM_dom"/>
</dbReference>
<dbReference type="OrthoDB" id="78437at2759"/>
<proteinExistence type="predicted"/>
<keyword evidence="6" id="KW-1185">Reference proteome</keyword>
<dbReference type="FunFam" id="3.30.70.330:FF:000600">
    <property type="entry name" value="Uncharacterized protein, isoform A"/>
    <property type="match status" value="1"/>
</dbReference>
<dbReference type="EMBL" id="JADBJN010000001">
    <property type="protein sequence ID" value="KAG5681637.1"/>
    <property type="molecule type" value="Genomic_DNA"/>
</dbReference>
<dbReference type="InterPro" id="IPR034203">
    <property type="entry name" value="RBM45_RRM1"/>
</dbReference>
<dbReference type="GO" id="GO:0003723">
    <property type="term" value="F:RNA binding"/>
    <property type="evidence" value="ECO:0007669"/>
    <property type="project" value="UniProtKB-UniRule"/>
</dbReference>
<evidence type="ECO:0000313" key="6">
    <source>
        <dbReference type="Proteomes" id="UP001107558"/>
    </source>
</evidence>
<evidence type="ECO:0000313" key="5">
    <source>
        <dbReference type="EMBL" id="KAG5681637.1"/>
    </source>
</evidence>
<feature type="domain" description="RRM" evidence="4">
    <location>
        <begin position="115"/>
        <end position="196"/>
    </location>
</feature>
<dbReference type="AlphaFoldDB" id="A0A9J6CI59"/>
<dbReference type="PROSITE" id="PS50102">
    <property type="entry name" value="RRM"/>
    <property type="match status" value="3"/>
</dbReference>
<name>A0A9J6CI59_POLVA</name>
<evidence type="ECO:0000259" key="4">
    <source>
        <dbReference type="PROSITE" id="PS50102"/>
    </source>
</evidence>
<dbReference type="Proteomes" id="UP001107558">
    <property type="component" value="Chromosome 1"/>
</dbReference>
<dbReference type="InterPro" id="IPR012677">
    <property type="entry name" value="Nucleotide-bd_a/b_plait_sf"/>
</dbReference>
<dbReference type="CDD" id="cd12366">
    <property type="entry name" value="RRM1_RBM45"/>
    <property type="match status" value="1"/>
</dbReference>
<dbReference type="Gene3D" id="3.30.70.330">
    <property type="match status" value="3"/>
</dbReference>